<dbReference type="Proteomes" id="UP000288351">
    <property type="component" value="Unassembled WGS sequence"/>
</dbReference>
<dbReference type="NCBIfam" id="NF038403">
    <property type="entry name" value="perm_prefix_1"/>
    <property type="match status" value="1"/>
</dbReference>
<organism evidence="2 3">
    <name type="scientific">Streptomyces noursei</name>
    <name type="common">Streptomyces albulus</name>
    <dbReference type="NCBI Taxonomy" id="1971"/>
    <lineage>
        <taxon>Bacteria</taxon>
        <taxon>Bacillati</taxon>
        <taxon>Actinomycetota</taxon>
        <taxon>Actinomycetes</taxon>
        <taxon>Kitasatosporales</taxon>
        <taxon>Streptomycetaceae</taxon>
        <taxon>Streptomyces</taxon>
    </lineage>
</organism>
<feature type="transmembrane region" description="Helical" evidence="1">
    <location>
        <begin position="291"/>
        <end position="311"/>
    </location>
</feature>
<feature type="transmembrane region" description="Helical" evidence="1">
    <location>
        <begin position="177"/>
        <end position="196"/>
    </location>
</feature>
<dbReference type="AlphaFoldDB" id="A0A401R915"/>
<gene>
    <name evidence="2" type="ORF">SALB_06923</name>
</gene>
<evidence type="ECO:0000313" key="3">
    <source>
        <dbReference type="Proteomes" id="UP000288351"/>
    </source>
</evidence>
<evidence type="ECO:0000313" key="2">
    <source>
        <dbReference type="EMBL" id="GCB94125.1"/>
    </source>
</evidence>
<dbReference type="EMBL" id="BHXC01000007">
    <property type="protein sequence ID" value="GCB94125.1"/>
    <property type="molecule type" value="Genomic_DNA"/>
</dbReference>
<feature type="transmembrane region" description="Helical" evidence="1">
    <location>
        <begin position="120"/>
        <end position="142"/>
    </location>
</feature>
<reference evidence="2 3" key="1">
    <citation type="journal article" date="2019" name="Microbiol. Resour. Announc.">
        <title>Draft Genome Sequence of the Most Traditional epsilon-Poly-l-Lysine Producer, Streptomyces albulus NBRC14147.</title>
        <authorList>
            <person name="Yamanaka K."/>
            <person name="Hamano Y."/>
        </authorList>
    </citation>
    <scope>NUCLEOTIDE SEQUENCE [LARGE SCALE GENOMIC DNA]</scope>
    <source>
        <strain evidence="2 3">NBRC 14147</strain>
    </source>
</reference>
<keyword evidence="1" id="KW-1133">Transmembrane helix</keyword>
<comment type="caution">
    <text evidence="2">The sequence shown here is derived from an EMBL/GenBank/DDBJ whole genome shotgun (WGS) entry which is preliminary data.</text>
</comment>
<feature type="transmembrane region" description="Helical" evidence="1">
    <location>
        <begin position="86"/>
        <end position="108"/>
    </location>
</feature>
<protein>
    <submittedName>
        <fullName evidence="2">Uncharacterized protein</fullName>
    </submittedName>
</protein>
<dbReference type="RefSeq" id="WP_016570398.1">
    <property type="nucleotide sequence ID" value="NZ_BHXC01000007.1"/>
</dbReference>
<dbReference type="Pfam" id="PF22564">
    <property type="entry name" value="HAAS"/>
    <property type="match status" value="1"/>
</dbReference>
<feature type="transmembrane region" description="Helical" evidence="1">
    <location>
        <begin position="249"/>
        <end position="268"/>
    </location>
</feature>
<proteinExistence type="predicted"/>
<accession>A0A401R915</accession>
<dbReference type="InterPro" id="IPR047928">
    <property type="entry name" value="Perm_prefix_1"/>
</dbReference>
<keyword evidence="1" id="KW-0812">Transmembrane</keyword>
<feature type="transmembrane region" description="Helical" evidence="1">
    <location>
        <begin position="216"/>
        <end position="237"/>
    </location>
</feature>
<keyword evidence="1" id="KW-0472">Membrane</keyword>
<sequence length="316" mass="33928">MSTSSLTERYVDEVVRRLPAAQRDDIGEELRTTIADTVEAREAADPQSAEREVLTEMGDPVRYAARYTGRPLALIGPDLYPAYIRLLVLLLSSVLPVITTVSVLVELADSGDVGAAVGEGVTTVLTLGAQMIAVLTLVFALADRLRSRDGAPARSTAWTLADLPEPRKKDKVGIMDALGAAWYALLISLTVWQHVAKPYGADGHGGGKAVEVLDPALWSGWIWPVLLGLAAMLALSAARITVRGWTVRLAVLNTVAQAVFALPFAWILQRRMLFNPEFLKTAGTDALTQDVYSGLAVIVLVLGVSAVVTGFRSARR</sequence>
<name>A0A401R915_STRNR</name>
<evidence type="ECO:0000256" key="1">
    <source>
        <dbReference type="SAM" id="Phobius"/>
    </source>
</evidence>